<dbReference type="GO" id="GO:0008408">
    <property type="term" value="F:3'-5' exonuclease activity"/>
    <property type="evidence" value="ECO:0007669"/>
    <property type="project" value="UniProtKB-UniRule"/>
</dbReference>
<feature type="domain" description="DNA-directed DNA polymerase family A palm" evidence="20">
    <location>
        <begin position="716"/>
        <end position="922"/>
    </location>
</feature>
<keyword evidence="22" id="KW-1185">Reference proteome</keyword>
<reference evidence="21" key="1">
    <citation type="submission" date="2007-06" db="EMBL/GenBank/DDBJ databases">
        <authorList>
            <person name="Fulton L."/>
            <person name="Clifton S."/>
            <person name="Fulton B."/>
            <person name="Xu J."/>
            <person name="Minx P."/>
            <person name="Pepin K.H."/>
            <person name="Johnson M."/>
            <person name="Thiruvilangam P."/>
            <person name="Bhonagiri V."/>
            <person name="Nash W.E."/>
            <person name="Mardis E.R."/>
            <person name="Wilson R.K."/>
        </authorList>
    </citation>
    <scope>NUCLEOTIDE SEQUENCE [LARGE SCALE GENOMIC DNA]</scope>
    <source>
        <strain evidence="21">ATCC 8492</strain>
    </source>
</reference>
<dbReference type="InterPro" id="IPR019760">
    <property type="entry name" value="DNA-dir_DNA_pol_A_CS"/>
</dbReference>
<dbReference type="CDD" id="cd06139">
    <property type="entry name" value="DNA_polA_I_Ecoli_like_exo"/>
    <property type="match status" value="1"/>
</dbReference>
<evidence type="ECO:0000256" key="12">
    <source>
        <dbReference type="ARBA" id="ARBA00023125"/>
    </source>
</evidence>
<dbReference type="PANTHER" id="PTHR10133">
    <property type="entry name" value="DNA POLYMERASE I"/>
    <property type="match status" value="1"/>
</dbReference>
<dbReference type="Gene3D" id="1.20.1060.10">
    <property type="entry name" value="Taq DNA Polymerase, Chain T, domain 4"/>
    <property type="match status" value="1"/>
</dbReference>
<dbReference type="InterPro" id="IPR012337">
    <property type="entry name" value="RNaseH-like_sf"/>
</dbReference>
<dbReference type="InterPro" id="IPR002421">
    <property type="entry name" value="5-3_exonuclease"/>
</dbReference>
<name>A0ABC9NFE2_BACUC</name>
<dbReference type="EMBL" id="AAYH02000038">
    <property type="protein sequence ID" value="EDO55430.1"/>
    <property type="molecule type" value="Genomic_DNA"/>
</dbReference>
<evidence type="ECO:0000256" key="7">
    <source>
        <dbReference type="ARBA" id="ARBA00022722"/>
    </source>
</evidence>
<comment type="caution">
    <text evidence="21">The sequence shown here is derived from an EMBL/GenBank/DDBJ whole genome shotgun (WGS) entry which is preliminary data.</text>
</comment>
<comment type="similarity">
    <text evidence="1 16">Belongs to the DNA polymerase type-A family.</text>
</comment>
<dbReference type="InterPro" id="IPR001098">
    <property type="entry name" value="DNA-dir_DNA_pol_A_palm_dom"/>
</dbReference>
<evidence type="ECO:0000256" key="14">
    <source>
        <dbReference type="ARBA" id="ARBA00049244"/>
    </source>
</evidence>
<dbReference type="GO" id="GO:0006281">
    <property type="term" value="P:DNA repair"/>
    <property type="evidence" value="ECO:0007669"/>
    <property type="project" value="UniProtKB-UniRule"/>
</dbReference>
<evidence type="ECO:0000256" key="9">
    <source>
        <dbReference type="ARBA" id="ARBA00022801"/>
    </source>
</evidence>
<reference evidence="21" key="2">
    <citation type="submission" date="2013-11" db="EMBL/GenBank/DDBJ databases">
        <title>Draft genome sequence of Bacteroides uniformis (ATCC 8492).</title>
        <authorList>
            <person name="Sudarsanam P."/>
            <person name="Ley R."/>
            <person name="Guruge J."/>
            <person name="Turnbaugh P.J."/>
            <person name="Mahowald M."/>
            <person name="Liep D."/>
            <person name="Gordon J."/>
        </authorList>
    </citation>
    <scope>NUCLEOTIDE SEQUENCE</scope>
    <source>
        <strain evidence="21">ATCC 8492</strain>
    </source>
</reference>
<dbReference type="Pfam" id="PF01612">
    <property type="entry name" value="DNA_pol_A_exo1"/>
    <property type="match status" value="1"/>
</dbReference>
<dbReference type="Gene3D" id="3.40.50.1010">
    <property type="entry name" value="5'-nuclease"/>
    <property type="match status" value="1"/>
</dbReference>
<evidence type="ECO:0000256" key="2">
    <source>
        <dbReference type="ARBA" id="ARBA00012417"/>
    </source>
</evidence>
<feature type="domain" description="5'-3' exonuclease" evidence="19">
    <location>
        <begin position="12"/>
        <end position="272"/>
    </location>
</feature>
<keyword evidence="11 16" id="KW-0239">DNA-directed DNA polymerase</keyword>
<keyword evidence="6 16" id="KW-0235">DNA replication</keyword>
<dbReference type="InterPro" id="IPR020045">
    <property type="entry name" value="DNA_polI_H3TH"/>
</dbReference>
<evidence type="ECO:0000256" key="1">
    <source>
        <dbReference type="ARBA" id="ARBA00007705"/>
    </source>
</evidence>
<evidence type="ECO:0000256" key="16">
    <source>
        <dbReference type="RuleBase" id="RU004460"/>
    </source>
</evidence>
<dbReference type="EC" id="2.7.7.7" evidence="2 15"/>
<dbReference type="SMART" id="SM00474">
    <property type="entry name" value="35EXOc"/>
    <property type="match status" value="1"/>
</dbReference>
<dbReference type="FunFam" id="1.10.150.20:FF:000002">
    <property type="entry name" value="DNA polymerase I"/>
    <property type="match status" value="1"/>
</dbReference>
<dbReference type="Gene3D" id="3.30.420.10">
    <property type="entry name" value="Ribonuclease H-like superfamily/Ribonuclease H"/>
    <property type="match status" value="1"/>
</dbReference>
<evidence type="ECO:0000259" key="18">
    <source>
        <dbReference type="SMART" id="SM00474"/>
    </source>
</evidence>
<evidence type="ECO:0000256" key="5">
    <source>
        <dbReference type="ARBA" id="ARBA00022695"/>
    </source>
</evidence>
<evidence type="ECO:0000256" key="10">
    <source>
        <dbReference type="ARBA" id="ARBA00022839"/>
    </source>
</evidence>
<dbReference type="Pfam" id="PF00476">
    <property type="entry name" value="DNA_pol_A"/>
    <property type="match status" value="1"/>
</dbReference>
<dbReference type="CDD" id="cd08637">
    <property type="entry name" value="DNA_pol_A_pol_I_C"/>
    <property type="match status" value="1"/>
</dbReference>
<dbReference type="PRINTS" id="PR00868">
    <property type="entry name" value="DNAPOLI"/>
</dbReference>
<dbReference type="PROSITE" id="PS00447">
    <property type="entry name" value="DNA_POLYMERASE_A"/>
    <property type="match status" value="1"/>
</dbReference>
<dbReference type="Gene3D" id="1.10.150.20">
    <property type="entry name" value="5' to 3' exonuclease, C-terminal subdomain"/>
    <property type="match status" value="2"/>
</dbReference>
<evidence type="ECO:0000259" key="20">
    <source>
        <dbReference type="SMART" id="SM00482"/>
    </source>
</evidence>
<protein>
    <recommendedName>
        <fullName evidence="3 15">DNA polymerase I</fullName>
        <ecNumber evidence="2 15">2.7.7.7</ecNumber>
    </recommendedName>
</protein>
<dbReference type="Pfam" id="PF02739">
    <property type="entry name" value="5_3_exonuc_N"/>
    <property type="match status" value="1"/>
</dbReference>
<dbReference type="AlphaFoldDB" id="A0ABC9NFE2"/>
<dbReference type="GO" id="GO:0006261">
    <property type="term" value="P:DNA-templated DNA replication"/>
    <property type="evidence" value="ECO:0007669"/>
    <property type="project" value="UniProtKB-UniRule"/>
</dbReference>
<evidence type="ECO:0000256" key="8">
    <source>
        <dbReference type="ARBA" id="ARBA00022763"/>
    </source>
</evidence>
<dbReference type="SMART" id="SM00482">
    <property type="entry name" value="POLAc"/>
    <property type="match status" value="1"/>
</dbReference>
<evidence type="ECO:0000256" key="4">
    <source>
        <dbReference type="ARBA" id="ARBA00022679"/>
    </source>
</evidence>
<dbReference type="Proteomes" id="UP000004110">
    <property type="component" value="Unassembled WGS sequence"/>
</dbReference>
<keyword evidence="12 16" id="KW-0238">DNA-binding</keyword>
<dbReference type="SUPFAM" id="SSF56672">
    <property type="entry name" value="DNA/RNA polymerases"/>
    <property type="match status" value="1"/>
</dbReference>
<keyword evidence="7" id="KW-0540">Nuclease</keyword>
<dbReference type="FunFam" id="3.30.420.10:FF:000026">
    <property type="entry name" value="DNA polymerase I"/>
    <property type="match status" value="1"/>
</dbReference>
<evidence type="ECO:0000256" key="15">
    <source>
        <dbReference type="NCBIfam" id="TIGR00593"/>
    </source>
</evidence>
<dbReference type="GO" id="GO:0003887">
    <property type="term" value="F:DNA-directed DNA polymerase activity"/>
    <property type="evidence" value="ECO:0007669"/>
    <property type="project" value="UniProtKB-UniRule"/>
</dbReference>
<comment type="catalytic activity">
    <reaction evidence="14 16">
        <text>DNA(n) + a 2'-deoxyribonucleoside 5'-triphosphate = DNA(n+1) + diphosphate</text>
        <dbReference type="Rhea" id="RHEA:22508"/>
        <dbReference type="Rhea" id="RHEA-COMP:17339"/>
        <dbReference type="Rhea" id="RHEA-COMP:17340"/>
        <dbReference type="ChEBI" id="CHEBI:33019"/>
        <dbReference type="ChEBI" id="CHEBI:61560"/>
        <dbReference type="ChEBI" id="CHEBI:173112"/>
        <dbReference type="EC" id="2.7.7.7"/>
    </reaction>
</comment>
<sequence>MKKRIKCMNSIDKLFLLDAYALIYRAYYAFIKNPRINSKGFNTSAILGFVNTLEEVLKKENPTHIGVAFDPSGPTFRHEAYEQYKAQREETPEAIRLSVPIIKDIIRAYRIPILEVSGYEADDVIGTLATEAGRQGITTYMMTPDKDYGQLVSDRVFMYRPKHTGGFEVMGTEEVKTKFNIQTTEQVIDMLGLMGDASDNIPGCPGVGEKTAQKLIAEFGSIENLLEHTDQLKGALKTKVETNREMITFSKFLATIKTDVPIQLDMDSLVREEPNEEELRKIFEELEFRTLIDRVLKKGSGNSSSPTPTSPVPDLFAGTLFAQPQTSTPENSAPIQGDLFANFAGEGTGVSENSNLTRLEMLDIDYQLIDTEDKRAEIIQKLLTSEILSIDTETTGTEPMDAELVGMSFSDAENRAYYVPVPAEREEVLKIVNEFRPLFENEKSMKVGQNIKYDMIILQNYGVQVKGKLFDTMLAHYVLQPELRHNMDYLAEIYLHYQTIHIDELIGARGKNQKNMRDLPPEDVYRYACEDADVTLKLKNVLEKELKEQGAEHLFYEIEMPLVPVLVNIESNGVLLDTEALKQSSQHFTVRLQEIEKEIYEMAGETFNISSAKQVGEVLFDKLKIVEKAKKTKTGQYVTSEEVLQSYRSKHDIIGKILEYRGLKKLLSTYIDALPQLINPRTGRIHTSFNQAVTATGRLSSSNPNLQNIPIRDEDGKEIRKAFIPDTGCEFFSADYSQIELRIMAHLSEDKNMIDAFLSGHDIHAATAAKIYKIDINDVTADMRRKAKTANFGIIYGISVFGLAERMGVSRQEAKELIDGYFETYPQVKEYMDKSIQVARENGYVETIFHRKRFLPDINSRNGVVRGYAERNAINAPIQGSAADIIKVAMAHIYQRFQAYNLKAKMILQVHDELNFSVPEAEKELVQKIVIEEMEQAYRMYVPLKADCGWGNNWLQAH</sequence>
<dbReference type="Gene3D" id="3.30.70.370">
    <property type="match status" value="1"/>
</dbReference>
<dbReference type="InterPro" id="IPR018320">
    <property type="entry name" value="DNA_polymerase_1"/>
</dbReference>
<dbReference type="InterPro" id="IPR029060">
    <property type="entry name" value="PIN-like_dom_sf"/>
</dbReference>
<dbReference type="CDD" id="cd09859">
    <property type="entry name" value="PIN_53EXO"/>
    <property type="match status" value="1"/>
</dbReference>
<dbReference type="Pfam" id="PF01367">
    <property type="entry name" value="5_3_exonuc"/>
    <property type="match status" value="1"/>
</dbReference>
<dbReference type="FunFam" id="1.20.1060.10:FF:000001">
    <property type="entry name" value="DNA polymerase I"/>
    <property type="match status" value="1"/>
</dbReference>
<dbReference type="NCBIfam" id="TIGR00593">
    <property type="entry name" value="pola"/>
    <property type="match status" value="1"/>
</dbReference>
<keyword evidence="10 16" id="KW-0269">Exonuclease</keyword>
<keyword evidence="8 16" id="KW-0227">DNA damage</keyword>
<dbReference type="SMART" id="SM00475">
    <property type="entry name" value="53EXOc"/>
    <property type="match status" value="1"/>
</dbReference>
<evidence type="ECO:0000313" key="21">
    <source>
        <dbReference type="EMBL" id="EDO55430.1"/>
    </source>
</evidence>
<dbReference type="InterPro" id="IPR002562">
    <property type="entry name" value="3'-5'_exonuclease_dom"/>
</dbReference>
<gene>
    <name evidence="16 21" type="primary">polA</name>
    <name evidence="21" type="ORF">BACUNI_01102</name>
</gene>
<dbReference type="GO" id="GO:0003677">
    <property type="term" value="F:DNA binding"/>
    <property type="evidence" value="ECO:0007669"/>
    <property type="project" value="UniProtKB-UniRule"/>
</dbReference>
<dbReference type="CDD" id="cd09898">
    <property type="entry name" value="H3TH_53EXO"/>
    <property type="match status" value="1"/>
</dbReference>
<evidence type="ECO:0000256" key="6">
    <source>
        <dbReference type="ARBA" id="ARBA00022705"/>
    </source>
</evidence>
<keyword evidence="4 16" id="KW-0808">Transferase</keyword>
<dbReference type="InterPro" id="IPR008918">
    <property type="entry name" value="HhH2"/>
</dbReference>
<accession>A0ABC9NFE2</accession>
<evidence type="ECO:0000256" key="11">
    <source>
        <dbReference type="ARBA" id="ARBA00022932"/>
    </source>
</evidence>
<evidence type="ECO:0000256" key="17">
    <source>
        <dbReference type="SAM" id="MobiDB-lite"/>
    </source>
</evidence>
<dbReference type="SUPFAM" id="SSF47807">
    <property type="entry name" value="5' to 3' exonuclease, C-terminal subdomain"/>
    <property type="match status" value="1"/>
</dbReference>
<evidence type="ECO:0000259" key="19">
    <source>
        <dbReference type="SMART" id="SM00475"/>
    </source>
</evidence>
<feature type="domain" description="3'-5' exonuclease" evidence="18">
    <location>
        <begin position="366"/>
        <end position="547"/>
    </location>
</feature>
<proteinExistence type="inferred from homology"/>
<evidence type="ECO:0000256" key="13">
    <source>
        <dbReference type="ARBA" id="ARBA00023204"/>
    </source>
</evidence>
<dbReference type="InterPro" id="IPR002298">
    <property type="entry name" value="DNA_polymerase_A"/>
</dbReference>
<dbReference type="FunFam" id="1.10.150.20:FF:000003">
    <property type="entry name" value="DNA polymerase I"/>
    <property type="match status" value="1"/>
</dbReference>
<dbReference type="InterPro" id="IPR036397">
    <property type="entry name" value="RNaseH_sf"/>
</dbReference>
<evidence type="ECO:0000256" key="3">
    <source>
        <dbReference type="ARBA" id="ARBA00020311"/>
    </source>
</evidence>
<evidence type="ECO:0000313" key="22">
    <source>
        <dbReference type="Proteomes" id="UP000004110"/>
    </source>
</evidence>
<keyword evidence="5 16" id="KW-0548">Nucleotidyltransferase</keyword>
<feature type="region of interest" description="Disordered" evidence="17">
    <location>
        <begin position="297"/>
        <end position="316"/>
    </location>
</feature>
<dbReference type="InterPro" id="IPR043502">
    <property type="entry name" value="DNA/RNA_pol_sf"/>
</dbReference>
<comment type="function">
    <text evidence="16">In addition to polymerase activity, this DNA polymerase exhibits 3'-5' and 5'-3' exonuclease activity.</text>
</comment>
<organism evidence="21 22">
    <name type="scientific">Bacteroides uniformis (strain ATCC 8492 / DSM 6597 / CCUG 4942 / CIP 103695 / JCM 5828 / KCTC 5204 / NCTC 13054 / VPI 0061)</name>
    <dbReference type="NCBI Taxonomy" id="411479"/>
    <lineage>
        <taxon>Bacteria</taxon>
        <taxon>Pseudomonadati</taxon>
        <taxon>Bacteroidota</taxon>
        <taxon>Bacteroidia</taxon>
        <taxon>Bacteroidales</taxon>
        <taxon>Bacteroidaceae</taxon>
        <taxon>Bacteroides</taxon>
    </lineage>
</organism>
<dbReference type="GO" id="GO:0008409">
    <property type="term" value="F:5'-3' exonuclease activity"/>
    <property type="evidence" value="ECO:0007669"/>
    <property type="project" value="UniProtKB-UniRule"/>
</dbReference>
<dbReference type="SUPFAM" id="SSF53098">
    <property type="entry name" value="Ribonuclease H-like"/>
    <property type="match status" value="1"/>
</dbReference>
<dbReference type="SMART" id="SM00279">
    <property type="entry name" value="HhH2"/>
    <property type="match status" value="1"/>
</dbReference>
<dbReference type="InterPro" id="IPR020046">
    <property type="entry name" value="5-3_exonucl_a-hlix_arch_N"/>
</dbReference>
<dbReference type="PANTHER" id="PTHR10133:SF27">
    <property type="entry name" value="DNA POLYMERASE NU"/>
    <property type="match status" value="1"/>
</dbReference>
<keyword evidence="9 16" id="KW-0378">Hydrolase</keyword>
<keyword evidence="13 16" id="KW-0234">DNA repair</keyword>
<dbReference type="InterPro" id="IPR036279">
    <property type="entry name" value="5-3_exonuclease_C_sf"/>
</dbReference>
<dbReference type="SUPFAM" id="SSF88723">
    <property type="entry name" value="PIN domain-like"/>
    <property type="match status" value="1"/>
</dbReference>
<dbReference type="NCBIfam" id="NF004397">
    <property type="entry name" value="PRK05755.1"/>
    <property type="match status" value="1"/>
</dbReference>